<dbReference type="Pfam" id="PF01435">
    <property type="entry name" value="Peptidase_M48"/>
    <property type="match status" value="1"/>
</dbReference>
<dbReference type="AlphaFoldDB" id="A0A1H6C9F1"/>
<evidence type="ECO:0000256" key="6">
    <source>
        <dbReference type="RuleBase" id="RU003983"/>
    </source>
</evidence>
<accession>A0A1H6C9F1</accession>
<dbReference type="GO" id="GO:0006508">
    <property type="term" value="P:proteolysis"/>
    <property type="evidence" value="ECO:0007669"/>
    <property type="project" value="UniProtKB-KW"/>
</dbReference>
<keyword evidence="1 6" id="KW-0645">Protease</keyword>
<evidence type="ECO:0000256" key="2">
    <source>
        <dbReference type="ARBA" id="ARBA00022723"/>
    </source>
</evidence>
<evidence type="ECO:0000256" key="5">
    <source>
        <dbReference type="ARBA" id="ARBA00023049"/>
    </source>
</evidence>
<sequence length="291" mass="30776">MNWFTFLPLVVTLALGTAAGRVVLPLHPAWEARLLGTVAASTTTAVAGTLLFVAINYGASLRPQWADRLPEWTLIGDDTPIPATLGIPATVLTAVGLAITVRLAAGWAEEIRQARRAAERLPDTDVPIALAIPGRRGGVLVSRGLLTELTSPELRVVFEHEGSHLRHRHHRYLAAGALAAGLLPPLRRLDERLRLAVERWADEDAAEAVGDRVLVARTVARVALARSQGWGAVPGFAESGVVQRVEALLAAPPAKSTFTGPVLLAGMGLPSTVLALTALQLDHALALALLS</sequence>
<evidence type="ECO:0000259" key="8">
    <source>
        <dbReference type="Pfam" id="PF01435"/>
    </source>
</evidence>
<dbReference type="InterPro" id="IPR052173">
    <property type="entry name" value="Beta-lactam_resp_regulator"/>
</dbReference>
<proteinExistence type="inferred from homology"/>
<keyword evidence="7" id="KW-0812">Transmembrane</keyword>
<dbReference type="InterPro" id="IPR001915">
    <property type="entry name" value="Peptidase_M48"/>
</dbReference>
<feature type="domain" description="Peptidase M48" evidence="8">
    <location>
        <begin position="134"/>
        <end position="175"/>
    </location>
</feature>
<keyword evidence="2" id="KW-0479">Metal-binding</keyword>
<evidence type="ECO:0000313" key="10">
    <source>
        <dbReference type="Proteomes" id="UP000236723"/>
    </source>
</evidence>
<keyword evidence="7" id="KW-1133">Transmembrane helix</keyword>
<comment type="cofactor">
    <cofactor evidence="6">
        <name>Zn(2+)</name>
        <dbReference type="ChEBI" id="CHEBI:29105"/>
    </cofactor>
    <text evidence="6">Binds 1 zinc ion per subunit.</text>
</comment>
<comment type="similarity">
    <text evidence="6">Belongs to the peptidase M48 family.</text>
</comment>
<keyword evidence="10" id="KW-1185">Reference proteome</keyword>
<evidence type="ECO:0000256" key="7">
    <source>
        <dbReference type="SAM" id="Phobius"/>
    </source>
</evidence>
<keyword evidence="4 6" id="KW-0862">Zinc</keyword>
<dbReference type="CDD" id="cd07326">
    <property type="entry name" value="M56_BlaR1_MecR1_like"/>
    <property type="match status" value="1"/>
</dbReference>
<name>A0A1H6C9F1_9ACTN</name>
<evidence type="ECO:0000313" key="9">
    <source>
        <dbReference type="EMBL" id="SEG69532.1"/>
    </source>
</evidence>
<dbReference type="PANTHER" id="PTHR34978:SF3">
    <property type="entry name" value="SLR0241 PROTEIN"/>
    <property type="match status" value="1"/>
</dbReference>
<evidence type="ECO:0000256" key="4">
    <source>
        <dbReference type="ARBA" id="ARBA00022833"/>
    </source>
</evidence>
<reference evidence="10" key="1">
    <citation type="submission" date="2016-10" db="EMBL/GenBank/DDBJ databases">
        <authorList>
            <person name="Varghese N."/>
            <person name="Submissions S."/>
        </authorList>
    </citation>
    <scope>NUCLEOTIDE SEQUENCE [LARGE SCALE GENOMIC DNA]</scope>
    <source>
        <strain evidence="10">DSM 43163</strain>
    </source>
</reference>
<protein>
    <submittedName>
        <fullName evidence="9">Peptidase family M48</fullName>
    </submittedName>
</protein>
<evidence type="ECO:0000256" key="1">
    <source>
        <dbReference type="ARBA" id="ARBA00022670"/>
    </source>
</evidence>
<gene>
    <name evidence="9" type="ORF">SAMN04489712_10993</name>
</gene>
<dbReference type="Gene3D" id="3.30.2010.10">
    <property type="entry name" value="Metalloproteases ('zincins'), catalytic domain"/>
    <property type="match status" value="1"/>
</dbReference>
<organism evidence="9 10">
    <name type="scientific">Thermomonospora echinospora</name>
    <dbReference type="NCBI Taxonomy" id="1992"/>
    <lineage>
        <taxon>Bacteria</taxon>
        <taxon>Bacillati</taxon>
        <taxon>Actinomycetota</taxon>
        <taxon>Actinomycetes</taxon>
        <taxon>Streptosporangiales</taxon>
        <taxon>Thermomonosporaceae</taxon>
        <taxon>Thermomonospora</taxon>
    </lineage>
</organism>
<dbReference type="OrthoDB" id="3541294at2"/>
<dbReference type="GO" id="GO:0046872">
    <property type="term" value="F:metal ion binding"/>
    <property type="evidence" value="ECO:0007669"/>
    <property type="project" value="UniProtKB-KW"/>
</dbReference>
<dbReference type="EMBL" id="FNVO01000009">
    <property type="protein sequence ID" value="SEG69532.1"/>
    <property type="molecule type" value="Genomic_DNA"/>
</dbReference>
<keyword evidence="5 6" id="KW-0482">Metalloprotease</keyword>
<keyword evidence="7" id="KW-0472">Membrane</keyword>
<dbReference type="GO" id="GO:0004222">
    <property type="term" value="F:metalloendopeptidase activity"/>
    <property type="evidence" value="ECO:0007669"/>
    <property type="project" value="InterPro"/>
</dbReference>
<dbReference type="Proteomes" id="UP000236723">
    <property type="component" value="Unassembled WGS sequence"/>
</dbReference>
<dbReference type="RefSeq" id="WP_103939544.1">
    <property type="nucleotide sequence ID" value="NZ_FNVO01000009.1"/>
</dbReference>
<feature type="transmembrane region" description="Helical" evidence="7">
    <location>
        <begin position="36"/>
        <end position="59"/>
    </location>
</feature>
<keyword evidence="3 6" id="KW-0378">Hydrolase</keyword>
<evidence type="ECO:0000256" key="3">
    <source>
        <dbReference type="ARBA" id="ARBA00022801"/>
    </source>
</evidence>
<dbReference type="PANTHER" id="PTHR34978">
    <property type="entry name" value="POSSIBLE SENSOR-TRANSDUCER PROTEIN BLAR"/>
    <property type="match status" value="1"/>
</dbReference>